<gene>
    <name evidence="1" type="ORF">LSINAPIS_LOCUS8962</name>
</gene>
<sequence>MTFGLILLKFEVPRHQEHRDGYVQNTEFGVKLIQLLLLLMKSQEKFRMFNAMTVQLQQAIIIFYIVSTANMH</sequence>
<keyword evidence="2" id="KW-1185">Reference proteome</keyword>
<organism evidence="1 2">
    <name type="scientific">Leptidea sinapis</name>
    <dbReference type="NCBI Taxonomy" id="189913"/>
    <lineage>
        <taxon>Eukaryota</taxon>
        <taxon>Metazoa</taxon>
        <taxon>Ecdysozoa</taxon>
        <taxon>Arthropoda</taxon>
        <taxon>Hexapoda</taxon>
        <taxon>Insecta</taxon>
        <taxon>Pterygota</taxon>
        <taxon>Neoptera</taxon>
        <taxon>Endopterygota</taxon>
        <taxon>Lepidoptera</taxon>
        <taxon>Glossata</taxon>
        <taxon>Ditrysia</taxon>
        <taxon>Papilionoidea</taxon>
        <taxon>Pieridae</taxon>
        <taxon>Dismorphiinae</taxon>
        <taxon>Leptidea</taxon>
    </lineage>
</organism>
<dbReference type="Proteomes" id="UP000324832">
    <property type="component" value="Unassembled WGS sequence"/>
</dbReference>
<dbReference type="EMBL" id="FZQP02003311">
    <property type="protein sequence ID" value="VVC97743.1"/>
    <property type="molecule type" value="Genomic_DNA"/>
</dbReference>
<evidence type="ECO:0000313" key="2">
    <source>
        <dbReference type="Proteomes" id="UP000324832"/>
    </source>
</evidence>
<evidence type="ECO:0000313" key="1">
    <source>
        <dbReference type="EMBL" id="VVC97743.1"/>
    </source>
</evidence>
<dbReference type="AlphaFoldDB" id="A0A5E4QJF6"/>
<name>A0A5E4QJF6_9NEOP</name>
<accession>A0A5E4QJF6</accession>
<proteinExistence type="predicted"/>
<reference evidence="1 2" key="1">
    <citation type="submission" date="2017-07" db="EMBL/GenBank/DDBJ databases">
        <authorList>
            <person name="Talla V."/>
            <person name="Backstrom N."/>
        </authorList>
    </citation>
    <scope>NUCLEOTIDE SEQUENCE [LARGE SCALE GENOMIC DNA]</scope>
</reference>
<protein>
    <submittedName>
        <fullName evidence="1">Uncharacterized protein</fullName>
    </submittedName>
</protein>